<dbReference type="InterPro" id="IPR014710">
    <property type="entry name" value="RmlC-like_jellyroll"/>
</dbReference>
<dbReference type="SUPFAM" id="SSF51182">
    <property type="entry name" value="RmlC-like cupins"/>
    <property type="match status" value="1"/>
</dbReference>
<dbReference type="AlphaFoldDB" id="A0A412GB86"/>
<dbReference type="Proteomes" id="UP000440614">
    <property type="component" value="Unassembled WGS sequence"/>
</dbReference>
<dbReference type="Pfam" id="PF19480">
    <property type="entry name" value="DUF6016"/>
    <property type="match status" value="1"/>
</dbReference>
<dbReference type="NCBIfam" id="TIGR04366">
    <property type="entry name" value="cupin_WbuC"/>
    <property type="match status" value="1"/>
</dbReference>
<dbReference type="InterPro" id="IPR027565">
    <property type="entry name" value="Cupin_WbuC"/>
</dbReference>
<evidence type="ECO:0000259" key="1">
    <source>
        <dbReference type="Pfam" id="PF19480"/>
    </source>
</evidence>
<proteinExistence type="predicted"/>
<organism evidence="2 3">
    <name type="scientific">Bacteroides thetaiotaomicron</name>
    <dbReference type="NCBI Taxonomy" id="818"/>
    <lineage>
        <taxon>Bacteria</taxon>
        <taxon>Pseudomonadati</taxon>
        <taxon>Bacteroidota</taxon>
        <taxon>Bacteroidia</taxon>
        <taxon>Bacteroidales</taxon>
        <taxon>Bacteroidaceae</taxon>
        <taxon>Bacteroides</taxon>
    </lineage>
</organism>
<sequence>MKLDKQLLDRLSKEASVNPRLRVSYDLRNSDKDKSQRILNALHPKTVLPIHRHQSTNETLVVLRGAILQKLYDDNGKLLESFVLKAGGDFLAIQIPAGQFHSLECIEEGTVIFEAKDGVYKPIQQEDIIQ</sequence>
<evidence type="ECO:0000313" key="2">
    <source>
        <dbReference type="EMBL" id="KAB4302750.1"/>
    </source>
</evidence>
<accession>A0A412GB86</accession>
<feature type="domain" description="Cupin fold metalloprotein WbuC cupin" evidence="1">
    <location>
        <begin position="3"/>
        <end position="84"/>
    </location>
</feature>
<dbReference type="RefSeq" id="WP_117980129.1">
    <property type="nucleotide sequence ID" value="NZ_CAXSXH010000038.1"/>
</dbReference>
<evidence type="ECO:0000313" key="3">
    <source>
        <dbReference type="Proteomes" id="UP000440614"/>
    </source>
</evidence>
<name>A0A412GB86_BACT4</name>
<reference evidence="2 3" key="1">
    <citation type="journal article" date="2019" name="Nat. Med.">
        <title>A library of human gut bacterial isolates paired with longitudinal multiomics data enables mechanistic microbiome research.</title>
        <authorList>
            <person name="Poyet M."/>
            <person name="Groussin M."/>
            <person name="Gibbons S.M."/>
            <person name="Avila-Pacheco J."/>
            <person name="Jiang X."/>
            <person name="Kearney S.M."/>
            <person name="Perrotta A.R."/>
            <person name="Berdy B."/>
            <person name="Zhao S."/>
            <person name="Lieberman T.D."/>
            <person name="Swanson P.K."/>
            <person name="Smith M."/>
            <person name="Roesemann S."/>
            <person name="Alexander J.E."/>
            <person name="Rich S.A."/>
            <person name="Livny J."/>
            <person name="Vlamakis H."/>
            <person name="Clish C."/>
            <person name="Bullock K."/>
            <person name="Deik A."/>
            <person name="Scott J."/>
            <person name="Pierce K.A."/>
            <person name="Xavier R.J."/>
            <person name="Alm E.J."/>
        </authorList>
    </citation>
    <scope>NUCLEOTIDE SEQUENCE [LARGE SCALE GENOMIC DNA]</scope>
    <source>
        <strain evidence="2 3">BIOML-A188</strain>
    </source>
</reference>
<gene>
    <name evidence="2" type="ORF">GAO51_30135</name>
</gene>
<comment type="caution">
    <text evidence="2">The sequence shown here is derived from an EMBL/GenBank/DDBJ whole genome shotgun (WGS) entry which is preliminary data.</text>
</comment>
<dbReference type="InterPro" id="IPR011051">
    <property type="entry name" value="RmlC_Cupin_sf"/>
</dbReference>
<dbReference type="EMBL" id="WCSY01000076">
    <property type="protein sequence ID" value="KAB4302750.1"/>
    <property type="molecule type" value="Genomic_DNA"/>
</dbReference>
<dbReference type="Gene3D" id="2.60.120.10">
    <property type="entry name" value="Jelly Rolls"/>
    <property type="match status" value="1"/>
</dbReference>
<protein>
    <submittedName>
        <fullName evidence="2">WbuC family cupin fold metalloprotein</fullName>
    </submittedName>
</protein>
<dbReference type="InterPro" id="IPR046058">
    <property type="entry name" value="WbuC_cupin"/>
</dbReference>